<dbReference type="SMART" id="SM00868">
    <property type="entry name" value="zf-AD"/>
    <property type="match status" value="1"/>
</dbReference>
<comment type="caution">
    <text evidence="4">The sequence shown here is derived from an EMBL/GenBank/DDBJ whole genome shotgun (WGS) entry which is preliminary data.</text>
</comment>
<feature type="domain" description="ZAD" evidence="3">
    <location>
        <begin position="14"/>
        <end position="92"/>
    </location>
</feature>
<protein>
    <recommendedName>
        <fullName evidence="3">ZAD domain-containing protein</fullName>
    </recommendedName>
</protein>
<accession>A0A4C1V3D0</accession>
<evidence type="ECO:0000313" key="4">
    <source>
        <dbReference type="EMBL" id="GBP33050.1"/>
    </source>
</evidence>
<name>A0A4C1V3D0_EUMVA</name>
<proteinExistence type="predicted"/>
<reference evidence="4 5" key="1">
    <citation type="journal article" date="2019" name="Commun. Biol.">
        <title>The bagworm genome reveals a unique fibroin gene that provides high tensile strength.</title>
        <authorList>
            <person name="Kono N."/>
            <person name="Nakamura H."/>
            <person name="Ohtoshi R."/>
            <person name="Tomita M."/>
            <person name="Numata K."/>
            <person name="Arakawa K."/>
        </authorList>
    </citation>
    <scope>NUCLEOTIDE SEQUENCE [LARGE SCALE GENOMIC DNA]</scope>
</reference>
<dbReference type="GO" id="GO:0005634">
    <property type="term" value="C:nucleus"/>
    <property type="evidence" value="ECO:0007669"/>
    <property type="project" value="InterPro"/>
</dbReference>
<dbReference type="Proteomes" id="UP000299102">
    <property type="component" value="Unassembled WGS sequence"/>
</dbReference>
<sequence length="301" mass="34012">MSSLKATGPLINPGLCRCCRSIKKCRLMNIEYEWMGQKEIYSEMILDCFGLLLSSTENDNKVGVCATCVLRIRDASAFKKQVLQCEEIFLRKLHEVIEEDQQIDSDADNKPKTQEMTSDTESICDDNDEDPNYEPPDKKAITNCKRAEPRLIVGKKMAPKFSAIKTNQNKLIRRNVDKQLMHHKMEVTRRKLNKALKTSEPERGSEFYSPPDDALAFAVAEYLVNYTGGGESGRHCVGTTCSLFGQRFATDLMRFFFLSFSLRGEGDKKTNVLSTHPRAWGVSDSHGPKNPRSDLLVGRCP</sequence>
<evidence type="ECO:0000313" key="5">
    <source>
        <dbReference type="Proteomes" id="UP000299102"/>
    </source>
</evidence>
<gene>
    <name evidence="4" type="ORF">EVAR_18528_1</name>
</gene>
<keyword evidence="1" id="KW-0863">Zinc-finger</keyword>
<keyword evidence="1" id="KW-0479">Metal-binding</keyword>
<dbReference type="AlphaFoldDB" id="A0A4C1V3D0"/>
<evidence type="ECO:0000259" key="3">
    <source>
        <dbReference type="PROSITE" id="PS51915"/>
    </source>
</evidence>
<dbReference type="EMBL" id="BGZK01000269">
    <property type="protein sequence ID" value="GBP33050.1"/>
    <property type="molecule type" value="Genomic_DNA"/>
</dbReference>
<dbReference type="GO" id="GO:0008270">
    <property type="term" value="F:zinc ion binding"/>
    <property type="evidence" value="ECO:0007669"/>
    <property type="project" value="UniProtKB-UniRule"/>
</dbReference>
<feature type="binding site" evidence="1">
    <location>
        <position position="16"/>
    </location>
    <ligand>
        <name>Zn(2+)</name>
        <dbReference type="ChEBI" id="CHEBI:29105"/>
    </ligand>
</feature>
<feature type="compositionally biased region" description="Acidic residues" evidence="2">
    <location>
        <begin position="122"/>
        <end position="132"/>
    </location>
</feature>
<dbReference type="InterPro" id="IPR012934">
    <property type="entry name" value="Znf_AD"/>
</dbReference>
<dbReference type="OrthoDB" id="8117402at2759"/>
<feature type="region of interest" description="Disordered" evidence="2">
    <location>
        <begin position="100"/>
        <end position="139"/>
    </location>
</feature>
<feature type="region of interest" description="Disordered" evidence="2">
    <location>
        <begin position="277"/>
        <end position="301"/>
    </location>
</feature>
<dbReference type="PROSITE" id="PS51915">
    <property type="entry name" value="ZAD"/>
    <property type="match status" value="1"/>
</dbReference>
<evidence type="ECO:0000256" key="1">
    <source>
        <dbReference type="PROSITE-ProRule" id="PRU01263"/>
    </source>
</evidence>
<keyword evidence="5" id="KW-1185">Reference proteome</keyword>
<feature type="binding site" evidence="1">
    <location>
        <position position="65"/>
    </location>
    <ligand>
        <name>Zn(2+)</name>
        <dbReference type="ChEBI" id="CHEBI:29105"/>
    </ligand>
</feature>
<feature type="binding site" evidence="1">
    <location>
        <position position="19"/>
    </location>
    <ligand>
        <name>Zn(2+)</name>
        <dbReference type="ChEBI" id="CHEBI:29105"/>
    </ligand>
</feature>
<feature type="binding site" evidence="1">
    <location>
        <position position="68"/>
    </location>
    <ligand>
        <name>Zn(2+)</name>
        <dbReference type="ChEBI" id="CHEBI:29105"/>
    </ligand>
</feature>
<organism evidence="4 5">
    <name type="scientific">Eumeta variegata</name>
    <name type="common">Bagworm moth</name>
    <name type="synonym">Eumeta japonica</name>
    <dbReference type="NCBI Taxonomy" id="151549"/>
    <lineage>
        <taxon>Eukaryota</taxon>
        <taxon>Metazoa</taxon>
        <taxon>Ecdysozoa</taxon>
        <taxon>Arthropoda</taxon>
        <taxon>Hexapoda</taxon>
        <taxon>Insecta</taxon>
        <taxon>Pterygota</taxon>
        <taxon>Neoptera</taxon>
        <taxon>Endopterygota</taxon>
        <taxon>Lepidoptera</taxon>
        <taxon>Glossata</taxon>
        <taxon>Ditrysia</taxon>
        <taxon>Tineoidea</taxon>
        <taxon>Psychidae</taxon>
        <taxon>Oiketicinae</taxon>
        <taxon>Eumeta</taxon>
    </lineage>
</organism>
<evidence type="ECO:0000256" key="2">
    <source>
        <dbReference type="SAM" id="MobiDB-lite"/>
    </source>
</evidence>
<keyword evidence="1" id="KW-0862">Zinc</keyword>